<sequence length="962" mass="107049">MKSVSYACLMVGVCTGAMLTAQPVLAATANTAAGASDPTTEQPAKRPAKGKKRKPGSTPPAETPPAGTASAAGGIGANTGKAANGESGRLEGDIVVVGLKNTVKTARNVKRKAQQIVDVVMAQDIGKLPDKNVPEALARVPGVQLERDRGEGTSIRIRGLSDAMTTINGSTAFSGTSRTTFLNDIQSDLIAGIEVYKTRTPDQIEGSPTGVVNLSLRRPTDFKSGATYAINVKGDYNDQSRSLNPYGSVLVAYNGDTPLGQMGFMVNATYNHLQYNESDRFNNLPVLPDDPRQIIEPSTTPAGIYMPNRVGIFYRRGNNSRVGMNVSAQWRPDDRWKFTAESSFTNAAAQFLDDLFWIPITYSDSKNPPPTLTNIVVGPDGRLAQSLSATSIDPIGPGKDSTLIWTRNYTSRFQIDYITDRMEFTGWINYAKSHFFLDRLYHYTRFLQQPSFDVEFNTAKDPRGGMNIDFKNIDLMDPKNYIYIDGISQSRILEISSELEQRYDLKLNTDSSFIDWFKTGFRHASRDYERKIGERGEGNMRVPIASLPDYKLTPIGKGFQGTTTGADADWLAGGNNVIRRNWNAIRALAVATNPGSDLVKAYPDYDPFRYFSGNEESYAAYFMAHYNVKLLFPIEGTFGARLVNSLTRLNANKLTTTFESIDGKRPEYVTTAELVRSKGNYLDVLPSVNAILHFSPKLQLRAAWTYDVGRPSAQALNPATSINATNPNQVYGQGGNPNARATTTNKYDMSLEYYFGEAGSISLAAWKWRQDGYLQTQLRSEILPGYADPVLVYRPYNAGRGKFTGIEASATSFFTFLPGVLKSFGGTVNFTYNKTQQEYPVFDAKNNVTGYLVRPWLYTSKYVYNVIGFFERGGLNVRVAYNWRSKQVYSVNPYYYYDNRFTDPVERLDASINYDITKQLTLSVEASNLTRNGVQLYWNSRDIPQDIYYYARNFAASVRYKF</sequence>
<comment type="subcellular location">
    <subcellularLocation>
        <location evidence="1 8">Cell outer membrane</location>
        <topology evidence="1 8">Multi-pass membrane protein</topology>
    </subcellularLocation>
</comment>
<keyword evidence="4 8" id="KW-0812">Transmembrane</keyword>
<dbReference type="Gene3D" id="2.40.170.20">
    <property type="entry name" value="TonB-dependent receptor, beta-barrel domain"/>
    <property type="match status" value="1"/>
</dbReference>
<evidence type="ECO:0000313" key="15">
    <source>
        <dbReference type="Proteomes" id="UP000623067"/>
    </source>
</evidence>
<evidence type="ECO:0000256" key="1">
    <source>
        <dbReference type="ARBA" id="ARBA00004571"/>
    </source>
</evidence>
<gene>
    <name evidence="14" type="ORF">GCM10011380_30290</name>
</gene>
<keyword evidence="5 9" id="KW-0798">TonB box</keyword>
<feature type="signal peptide" evidence="11">
    <location>
        <begin position="1"/>
        <end position="26"/>
    </location>
</feature>
<evidence type="ECO:0000256" key="5">
    <source>
        <dbReference type="ARBA" id="ARBA00023077"/>
    </source>
</evidence>
<dbReference type="Pfam" id="PF07715">
    <property type="entry name" value="Plug"/>
    <property type="match status" value="1"/>
</dbReference>
<dbReference type="Gene3D" id="2.170.130.10">
    <property type="entry name" value="TonB-dependent receptor, plug domain"/>
    <property type="match status" value="1"/>
</dbReference>
<dbReference type="PROSITE" id="PS52016">
    <property type="entry name" value="TONB_DEPENDENT_REC_3"/>
    <property type="match status" value="1"/>
</dbReference>
<evidence type="ECO:0000256" key="11">
    <source>
        <dbReference type="SAM" id="SignalP"/>
    </source>
</evidence>
<dbReference type="SUPFAM" id="SSF56935">
    <property type="entry name" value="Porins"/>
    <property type="match status" value="1"/>
</dbReference>
<dbReference type="InterPro" id="IPR037066">
    <property type="entry name" value="Plug_dom_sf"/>
</dbReference>
<dbReference type="InterPro" id="IPR010104">
    <property type="entry name" value="TonB_rcpt_bac"/>
</dbReference>
<evidence type="ECO:0000256" key="6">
    <source>
        <dbReference type="ARBA" id="ARBA00023136"/>
    </source>
</evidence>
<dbReference type="InterPro" id="IPR000531">
    <property type="entry name" value="Beta-barrel_TonB"/>
</dbReference>
<dbReference type="InterPro" id="IPR039426">
    <property type="entry name" value="TonB-dep_rcpt-like"/>
</dbReference>
<keyword evidence="7 8" id="KW-0998">Cell outer membrane</keyword>
<evidence type="ECO:0000256" key="8">
    <source>
        <dbReference type="PROSITE-ProRule" id="PRU01360"/>
    </source>
</evidence>
<evidence type="ECO:0000256" key="4">
    <source>
        <dbReference type="ARBA" id="ARBA00022692"/>
    </source>
</evidence>
<evidence type="ECO:0000256" key="9">
    <source>
        <dbReference type="RuleBase" id="RU003357"/>
    </source>
</evidence>
<dbReference type="RefSeq" id="WP_188659612.1">
    <property type="nucleotide sequence ID" value="NZ_BMIH01000004.1"/>
</dbReference>
<evidence type="ECO:0000256" key="7">
    <source>
        <dbReference type="ARBA" id="ARBA00023237"/>
    </source>
</evidence>
<keyword evidence="2 8" id="KW-0813">Transport</keyword>
<evidence type="ECO:0000259" key="13">
    <source>
        <dbReference type="Pfam" id="PF07715"/>
    </source>
</evidence>
<keyword evidence="14" id="KW-0675">Receptor</keyword>
<dbReference type="Proteomes" id="UP000623067">
    <property type="component" value="Unassembled WGS sequence"/>
</dbReference>
<dbReference type="InterPro" id="IPR012910">
    <property type="entry name" value="Plug_dom"/>
</dbReference>
<comment type="similarity">
    <text evidence="8 9">Belongs to the TonB-dependent receptor family.</text>
</comment>
<evidence type="ECO:0000313" key="14">
    <source>
        <dbReference type="EMBL" id="GGB38794.1"/>
    </source>
</evidence>
<dbReference type="AlphaFoldDB" id="A0A916TD32"/>
<keyword evidence="15" id="KW-1185">Reference proteome</keyword>
<keyword evidence="11" id="KW-0732">Signal</keyword>
<name>A0A916TD32_9SPHN</name>
<dbReference type="GO" id="GO:0009279">
    <property type="term" value="C:cell outer membrane"/>
    <property type="evidence" value="ECO:0007669"/>
    <property type="project" value="UniProtKB-SubCell"/>
</dbReference>
<evidence type="ECO:0000256" key="2">
    <source>
        <dbReference type="ARBA" id="ARBA00022448"/>
    </source>
</evidence>
<protein>
    <submittedName>
        <fullName evidence="14">TonB-dependent receptor</fullName>
    </submittedName>
</protein>
<dbReference type="EMBL" id="BMIH01000004">
    <property type="protein sequence ID" value="GGB38794.1"/>
    <property type="molecule type" value="Genomic_DNA"/>
</dbReference>
<feature type="domain" description="TonB-dependent receptor plug" evidence="13">
    <location>
        <begin position="110"/>
        <end position="201"/>
    </location>
</feature>
<comment type="caution">
    <text evidence="14">The sequence shown here is derived from an EMBL/GenBank/DDBJ whole genome shotgun (WGS) entry which is preliminary data.</text>
</comment>
<accession>A0A916TD32</accession>
<feature type="compositionally biased region" description="Basic residues" evidence="10">
    <location>
        <begin position="46"/>
        <end position="55"/>
    </location>
</feature>
<dbReference type="InterPro" id="IPR036942">
    <property type="entry name" value="Beta-barrel_TonB_sf"/>
</dbReference>
<organism evidence="14 15">
    <name type="scientific">Sphingomonas metalli</name>
    <dbReference type="NCBI Taxonomy" id="1779358"/>
    <lineage>
        <taxon>Bacteria</taxon>
        <taxon>Pseudomonadati</taxon>
        <taxon>Pseudomonadota</taxon>
        <taxon>Alphaproteobacteria</taxon>
        <taxon>Sphingomonadales</taxon>
        <taxon>Sphingomonadaceae</taxon>
        <taxon>Sphingomonas</taxon>
    </lineage>
</organism>
<proteinExistence type="inferred from homology"/>
<dbReference type="Pfam" id="PF00593">
    <property type="entry name" value="TonB_dep_Rec_b-barrel"/>
    <property type="match status" value="1"/>
</dbReference>
<feature type="domain" description="TonB-dependent receptor-like beta-barrel" evidence="12">
    <location>
        <begin position="437"/>
        <end position="929"/>
    </location>
</feature>
<feature type="region of interest" description="Disordered" evidence="10">
    <location>
        <begin position="31"/>
        <end position="86"/>
    </location>
</feature>
<dbReference type="PANTHER" id="PTHR40980:SF4">
    <property type="entry name" value="TONB-DEPENDENT RECEPTOR-LIKE BETA-BARREL DOMAIN-CONTAINING PROTEIN"/>
    <property type="match status" value="1"/>
</dbReference>
<evidence type="ECO:0000256" key="10">
    <source>
        <dbReference type="SAM" id="MobiDB-lite"/>
    </source>
</evidence>
<keyword evidence="3 8" id="KW-1134">Transmembrane beta strand</keyword>
<feature type="chain" id="PRO_5037849517" evidence="11">
    <location>
        <begin position="27"/>
        <end position="962"/>
    </location>
</feature>
<keyword evidence="6 8" id="KW-0472">Membrane</keyword>
<reference evidence="14" key="1">
    <citation type="journal article" date="2014" name="Int. J. Syst. Evol. Microbiol.">
        <title>Complete genome sequence of Corynebacterium casei LMG S-19264T (=DSM 44701T), isolated from a smear-ripened cheese.</title>
        <authorList>
            <consortium name="US DOE Joint Genome Institute (JGI-PGF)"/>
            <person name="Walter F."/>
            <person name="Albersmeier A."/>
            <person name="Kalinowski J."/>
            <person name="Ruckert C."/>
        </authorList>
    </citation>
    <scope>NUCLEOTIDE SEQUENCE</scope>
    <source>
        <strain evidence="14">CGMCC 1.15330</strain>
    </source>
</reference>
<dbReference type="NCBIfam" id="TIGR01782">
    <property type="entry name" value="TonB-Xanth-Caul"/>
    <property type="match status" value="1"/>
</dbReference>
<evidence type="ECO:0000259" key="12">
    <source>
        <dbReference type="Pfam" id="PF00593"/>
    </source>
</evidence>
<dbReference type="PANTHER" id="PTHR40980">
    <property type="entry name" value="PLUG DOMAIN-CONTAINING PROTEIN"/>
    <property type="match status" value="1"/>
</dbReference>
<evidence type="ECO:0000256" key="3">
    <source>
        <dbReference type="ARBA" id="ARBA00022452"/>
    </source>
</evidence>
<reference evidence="14" key="2">
    <citation type="submission" date="2020-09" db="EMBL/GenBank/DDBJ databases">
        <authorList>
            <person name="Sun Q."/>
            <person name="Zhou Y."/>
        </authorList>
    </citation>
    <scope>NUCLEOTIDE SEQUENCE</scope>
    <source>
        <strain evidence="14">CGMCC 1.15330</strain>
    </source>
</reference>